<reference evidence="1 3" key="1">
    <citation type="journal article" date="2011" name="Science">
        <title>Comparative functional genomics of the fission yeasts.</title>
        <authorList>
            <person name="Rhind N."/>
            <person name="Chen Z."/>
            <person name="Yassour M."/>
            <person name="Thompson D.A."/>
            <person name="Haas B.J."/>
            <person name="Habib N."/>
            <person name="Wapinski I."/>
            <person name="Roy S."/>
            <person name="Lin M.F."/>
            <person name="Heiman D.I."/>
            <person name="Young S.K."/>
            <person name="Furuya K."/>
            <person name="Guo Y."/>
            <person name="Pidoux A."/>
            <person name="Chen H.M."/>
            <person name="Robbertse B."/>
            <person name="Goldberg J.M."/>
            <person name="Aoki K."/>
            <person name="Bayne E.H."/>
            <person name="Berlin A.M."/>
            <person name="Desjardins C.A."/>
            <person name="Dobbs E."/>
            <person name="Dukaj L."/>
            <person name="Fan L."/>
            <person name="FitzGerald M.G."/>
            <person name="French C."/>
            <person name="Gujja S."/>
            <person name="Hansen K."/>
            <person name="Keifenheim D."/>
            <person name="Levin J.Z."/>
            <person name="Mosher R.A."/>
            <person name="Mueller C.A."/>
            <person name="Pfiffner J."/>
            <person name="Priest M."/>
            <person name="Russ C."/>
            <person name="Smialowska A."/>
            <person name="Swoboda P."/>
            <person name="Sykes S.M."/>
            <person name="Vaughn M."/>
            <person name="Vengrova S."/>
            <person name="Yoder R."/>
            <person name="Zeng Q."/>
            <person name="Allshire R."/>
            <person name="Baulcombe D."/>
            <person name="Birren B.W."/>
            <person name="Brown W."/>
            <person name="Ekwall K."/>
            <person name="Kellis M."/>
            <person name="Leatherwood J."/>
            <person name="Levin H."/>
            <person name="Margalit H."/>
            <person name="Martienssen R."/>
            <person name="Nieduszynski C.A."/>
            <person name="Spatafora J.W."/>
            <person name="Friedman N."/>
            <person name="Dalgaard J.Z."/>
            <person name="Baumann P."/>
            <person name="Niki H."/>
            <person name="Regev A."/>
            <person name="Nusbaum C."/>
        </authorList>
    </citation>
    <scope>NUCLEOTIDE SEQUENCE [LARGE SCALE GENOMIC DNA]</scope>
    <source>
        <strain evidence="3">yFS275 / FY16936</strain>
    </source>
</reference>
<dbReference type="Proteomes" id="UP000001744">
    <property type="component" value="Unassembled WGS sequence"/>
</dbReference>
<gene>
    <name evidence="2" type="primary">lyr3</name>
    <name evidence="1" type="ORF">SJAG_06038</name>
</gene>
<accession>T0T6K2</accession>
<evidence type="ECO:0000313" key="2">
    <source>
        <dbReference type="JaponicusDB" id="SJAG_06038"/>
    </source>
</evidence>
<evidence type="ECO:0000313" key="1">
    <source>
        <dbReference type="EMBL" id="EQC53059.1"/>
    </source>
</evidence>
<dbReference type="AlphaFoldDB" id="T0T6K2"/>
<dbReference type="HOGENOM" id="CLU_1462147_0_0_1"/>
<dbReference type="RefSeq" id="XP_011048986.1">
    <property type="nucleotide sequence ID" value="XM_011050684.1"/>
</dbReference>
<dbReference type="GeneID" id="22831108"/>
<sequence length="185" mass="22285">MYGGKFYSMIVPLDKAEGSLLRSFNQPLLRERFYKCSQLVRGEMECLSKIAFRRSAFRSLWRAGIRAAHWKEWNAFRELLRSGFRLPERFWSDEWIANTLRFLETAGTKKHSIEHRLLRNICRIEHHKKFRQPYASNSRRIEERPLIYHAYDQYDKVVYLVSQRHHIYLQPAQLPRFCDSIDSSD</sequence>
<proteinExistence type="predicted"/>
<keyword evidence="3" id="KW-1185">Reference proteome</keyword>
<dbReference type="VEuPathDB" id="FungiDB:SJAG_06038"/>
<dbReference type="EMBL" id="KE651166">
    <property type="protein sequence ID" value="EQC53059.1"/>
    <property type="molecule type" value="Genomic_DNA"/>
</dbReference>
<organism evidence="1 3">
    <name type="scientific">Schizosaccharomyces japonicus (strain yFS275 / FY16936)</name>
    <name type="common">Fission yeast</name>
    <dbReference type="NCBI Taxonomy" id="402676"/>
    <lineage>
        <taxon>Eukaryota</taxon>
        <taxon>Fungi</taxon>
        <taxon>Dikarya</taxon>
        <taxon>Ascomycota</taxon>
        <taxon>Taphrinomycotina</taxon>
        <taxon>Schizosaccharomycetes</taxon>
        <taxon>Schizosaccharomycetales</taxon>
        <taxon>Schizosaccharomycetaceae</taxon>
        <taxon>Schizosaccharomyces</taxon>
    </lineage>
</organism>
<evidence type="ECO:0000313" key="3">
    <source>
        <dbReference type="Proteomes" id="UP000001744"/>
    </source>
</evidence>
<name>T0T6K2_SCHJY</name>
<dbReference type="JaponicusDB" id="SJAG_06038">
    <property type="gene designation" value="lyr3"/>
</dbReference>
<protein>
    <submittedName>
        <fullName evidence="1">DUF1763 family protein</fullName>
    </submittedName>
</protein>
<dbReference type="OMA" id="HIQMFRR"/>